<dbReference type="PANTHER" id="PTHR47260:SF2">
    <property type="entry name" value="THIOESTERASE DOMAIN-CONTAINING PROTEIN-RELATED"/>
    <property type="match status" value="1"/>
</dbReference>
<dbReference type="VEuPathDB" id="FungiDB:BO97DRAFT_328203"/>
<feature type="non-terminal residue" evidence="3">
    <location>
        <position position="212"/>
    </location>
</feature>
<feature type="region of interest" description="Disordered" evidence="1">
    <location>
        <begin position="60"/>
        <end position="79"/>
    </location>
</feature>
<dbReference type="InterPro" id="IPR029069">
    <property type="entry name" value="HotDog_dom_sf"/>
</dbReference>
<dbReference type="Proteomes" id="UP000248961">
    <property type="component" value="Unassembled WGS sequence"/>
</dbReference>
<dbReference type="AlphaFoldDB" id="A0A395IDU8"/>
<dbReference type="InterPro" id="IPR006683">
    <property type="entry name" value="Thioestr_dom"/>
</dbReference>
<evidence type="ECO:0000256" key="1">
    <source>
        <dbReference type="SAM" id="MobiDB-lite"/>
    </source>
</evidence>
<dbReference type="OrthoDB" id="506431at2759"/>
<evidence type="ECO:0000313" key="4">
    <source>
        <dbReference type="Proteomes" id="UP000248961"/>
    </source>
</evidence>
<organism evidence="3 4">
    <name type="scientific">Aspergillus homomorphus (strain CBS 101889)</name>
    <dbReference type="NCBI Taxonomy" id="1450537"/>
    <lineage>
        <taxon>Eukaryota</taxon>
        <taxon>Fungi</taxon>
        <taxon>Dikarya</taxon>
        <taxon>Ascomycota</taxon>
        <taxon>Pezizomycotina</taxon>
        <taxon>Eurotiomycetes</taxon>
        <taxon>Eurotiomycetidae</taxon>
        <taxon>Eurotiales</taxon>
        <taxon>Aspergillaceae</taxon>
        <taxon>Aspergillus</taxon>
        <taxon>Aspergillus subgen. Circumdati</taxon>
    </lineage>
</organism>
<dbReference type="Pfam" id="PF03061">
    <property type="entry name" value="4HBT"/>
    <property type="match status" value="1"/>
</dbReference>
<accession>A0A395IDU8</accession>
<dbReference type="CDD" id="cd03443">
    <property type="entry name" value="PaaI_thioesterase"/>
    <property type="match status" value="1"/>
</dbReference>
<dbReference type="SUPFAM" id="SSF54637">
    <property type="entry name" value="Thioesterase/thiol ester dehydrase-isomerase"/>
    <property type="match status" value="1"/>
</dbReference>
<evidence type="ECO:0000313" key="3">
    <source>
        <dbReference type="EMBL" id="RAL17333.1"/>
    </source>
</evidence>
<feature type="non-terminal residue" evidence="3">
    <location>
        <position position="1"/>
    </location>
</feature>
<feature type="region of interest" description="Disordered" evidence="1">
    <location>
        <begin position="1"/>
        <end position="25"/>
    </location>
</feature>
<evidence type="ECO:0000259" key="2">
    <source>
        <dbReference type="Pfam" id="PF03061"/>
    </source>
</evidence>
<dbReference type="InterPro" id="IPR052061">
    <property type="entry name" value="PTE-AB_protein"/>
</dbReference>
<dbReference type="PANTHER" id="PTHR47260">
    <property type="entry name" value="UPF0644 PROTEIN PB2B4.06"/>
    <property type="match status" value="1"/>
</dbReference>
<feature type="domain" description="Thioesterase" evidence="2">
    <location>
        <begin position="100"/>
        <end position="163"/>
    </location>
</feature>
<sequence>LETHPLTQRLRASKTYTETRPHLSMHQTHRANHFVAGTLSGANKVTVPPYVFTRMKCGSSPTSQFSSQTTTQTTGASQTQGQAETISLFHLGSTLNGHPGYVHGGLLTVMFDETFARCVAGSFGSGVGMTANLSVDFRAPARPDSVYVLRAETVRVEGRKAWVQGSLRVLSPSQKKEGQGEMEEEEGTLVAEARALFVEPKFAQSMVPLYRN</sequence>
<dbReference type="Gene3D" id="3.10.129.10">
    <property type="entry name" value="Hotdog Thioesterase"/>
    <property type="match status" value="1"/>
</dbReference>
<reference evidence="3 4" key="1">
    <citation type="submission" date="2018-02" db="EMBL/GenBank/DDBJ databases">
        <title>The genomes of Aspergillus section Nigri reveals drivers in fungal speciation.</title>
        <authorList>
            <consortium name="DOE Joint Genome Institute"/>
            <person name="Vesth T.C."/>
            <person name="Nybo J."/>
            <person name="Theobald S."/>
            <person name="Brandl J."/>
            <person name="Frisvad J.C."/>
            <person name="Nielsen K.F."/>
            <person name="Lyhne E.K."/>
            <person name="Kogle M.E."/>
            <person name="Kuo A."/>
            <person name="Riley R."/>
            <person name="Clum A."/>
            <person name="Nolan M."/>
            <person name="Lipzen A."/>
            <person name="Salamov A."/>
            <person name="Henrissat B."/>
            <person name="Wiebenga A."/>
            <person name="De vries R.P."/>
            <person name="Grigoriev I.V."/>
            <person name="Mortensen U.H."/>
            <person name="Andersen M.R."/>
            <person name="Baker S.E."/>
        </authorList>
    </citation>
    <scope>NUCLEOTIDE SEQUENCE [LARGE SCALE GENOMIC DNA]</scope>
    <source>
        <strain evidence="3 4">CBS 101889</strain>
    </source>
</reference>
<protein>
    <recommendedName>
        <fullName evidence="2">Thioesterase domain-containing protein</fullName>
    </recommendedName>
</protein>
<dbReference type="EMBL" id="KZ824267">
    <property type="protein sequence ID" value="RAL17333.1"/>
    <property type="molecule type" value="Genomic_DNA"/>
</dbReference>
<keyword evidence="4" id="KW-1185">Reference proteome</keyword>
<proteinExistence type="predicted"/>
<name>A0A395IDU8_ASPHC</name>
<dbReference type="RefSeq" id="XP_025556487.1">
    <property type="nucleotide sequence ID" value="XM_025691330.1"/>
</dbReference>
<dbReference type="GeneID" id="37195619"/>
<gene>
    <name evidence="3" type="ORF">BO97DRAFT_328203</name>
</gene>